<sequence>MAISNEPQLAATTVPLGTTVEPLAFDSNVGHPSDTHGLGVNMALHVAPISFIGLEGFIDFLATLIGSDPISENAYPYTPAETNNDAPLIFENMDMNVTSTILPTNLVGELDNDMGKYFLTTSSMLFVFYEWLSKAFSPPTTTNDKKALALISRGAKRRSSMQDDNKLKKPRTPPISSKTRAGMSNIKHSSVEVDL</sequence>
<keyword evidence="3" id="KW-1185">Reference proteome</keyword>
<evidence type="ECO:0000256" key="1">
    <source>
        <dbReference type="SAM" id="MobiDB-lite"/>
    </source>
</evidence>
<evidence type="ECO:0000313" key="3">
    <source>
        <dbReference type="Proteomes" id="UP001396334"/>
    </source>
</evidence>
<proteinExistence type="predicted"/>
<protein>
    <submittedName>
        <fullName evidence="2">Uncharacterized protein</fullName>
    </submittedName>
</protein>
<dbReference type="Proteomes" id="UP001396334">
    <property type="component" value="Unassembled WGS sequence"/>
</dbReference>
<dbReference type="EMBL" id="JBBPBN010000001">
    <property type="protein sequence ID" value="KAK9046247.1"/>
    <property type="molecule type" value="Genomic_DNA"/>
</dbReference>
<evidence type="ECO:0000313" key="2">
    <source>
        <dbReference type="EMBL" id="KAK9046247.1"/>
    </source>
</evidence>
<accession>A0ABR2U9E7</accession>
<name>A0ABR2U9E7_9ROSI</name>
<organism evidence="2 3">
    <name type="scientific">Hibiscus sabdariffa</name>
    <name type="common">roselle</name>
    <dbReference type="NCBI Taxonomy" id="183260"/>
    <lineage>
        <taxon>Eukaryota</taxon>
        <taxon>Viridiplantae</taxon>
        <taxon>Streptophyta</taxon>
        <taxon>Embryophyta</taxon>
        <taxon>Tracheophyta</taxon>
        <taxon>Spermatophyta</taxon>
        <taxon>Magnoliopsida</taxon>
        <taxon>eudicotyledons</taxon>
        <taxon>Gunneridae</taxon>
        <taxon>Pentapetalae</taxon>
        <taxon>rosids</taxon>
        <taxon>malvids</taxon>
        <taxon>Malvales</taxon>
        <taxon>Malvaceae</taxon>
        <taxon>Malvoideae</taxon>
        <taxon>Hibiscus</taxon>
    </lineage>
</organism>
<feature type="region of interest" description="Disordered" evidence="1">
    <location>
        <begin position="153"/>
        <end position="195"/>
    </location>
</feature>
<comment type="caution">
    <text evidence="2">The sequence shown here is derived from an EMBL/GenBank/DDBJ whole genome shotgun (WGS) entry which is preliminary data.</text>
</comment>
<reference evidence="2 3" key="1">
    <citation type="journal article" date="2024" name="G3 (Bethesda)">
        <title>Genome assembly of Hibiscus sabdariffa L. provides insights into metabolisms of medicinal natural products.</title>
        <authorList>
            <person name="Kim T."/>
        </authorList>
    </citation>
    <scope>NUCLEOTIDE SEQUENCE [LARGE SCALE GENOMIC DNA]</scope>
    <source>
        <strain evidence="2">TK-2024</strain>
        <tissue evidence="2">Old leaves</tissue>
    </source>
</reference>
<gene>
    <name evidence="2" type="ORF">V6N11_052140</name>
</gene>